<dbReference type="Proteomes" id="UP000322225">
    <property type="component" value="Chromosome 4"/>
</dbReference>
<evidence type="ECO:0000313" key="2">
    <source>
        <dbReference type="EMBL" id="WWD18039.1"/>
    </source>
</evidence>
<feature type="compositionally biased region" description="Low complexity" evidence="1">
    <location>
        <begin position="145"/>
        <end position="158"/>
    </location>
</feature>
<keyword evidence="3" id="KW-1185">Reference proteome</keyword>
<gene>
    <name evidence="2" type="ORF">CI109_102486</name>
</gene>
<reference evidence="2" key="2">
    <citation type="submission" date="2024-01" db="EMBL/GenBank/DDBJ databases">
        <title>Comparative genomics of Cryptococcus and Kwoniella reveals pathogenesis evolution and contrasting modes of karyotype evolution via chromosome fusion or intercentromeric recombination.</title>
        <authorList>
            <person name="Coelho M.A."/>
            <person name="David-Palma M."/>
            <person name="Shea T."/>
            <person name="Bowers K."/>
            <person name="McGinley-Smith S."/>
            <person name="Mohammad A.W."/>
            <person name="Gnirke A."/>
            <person name="Yurkov A.M."/>
            <person name="Nowrousian M."/>
            <person name="Sun S."/>
            <person name="Cuomo C.A."/>
            <person name="Heitman J."/>
        </authorList>
    </citation>
    <scope>NUCLEOTIDE SEQUENCE</scope>
    <source>
        <strain evidence="2">CBS 12478</strain>
    </source>
</reference>
<sequence length="174" mass="19526">MTQEGETAEALIDVIRLPPEGDGSSFESKTRCISRTLQDSLEWVFKPLYENTRHFNTMNCSSNTGNRPDVTGYGPYGSFNHSFVLNAVNQFVENSRSQRSSQLDEEIASPESIRAKESSVDSALKHKSNRDLLRQIRLEEEAETSSKSGTSSKPLSKTAVSSSHLEFNQKYRRS</sequence>
<organism evidence="2 3">
    <name type="scientific">Kwoniella shandongensis</name>
    <dbReference type="NCBI Taxonomy" id="1734106"/>
    <lineage>
        <taxon>Eukaryota</taxon>
        <taxon>Fungi</taxon>
        <taxon>Dikarya</taxon>
        <taxon>Basidiomycota</taxon>
        <taxon>Agaricomycotina</taxon>
        <taxon>Tremellomycetes</taxon>
        <taxon>Tremellales</taxon>
        <taxon>Cryptococcaceae</taxon>
        <taxon>Kwoniella</taxon>
    </lineage>
</organism>
<dbReference type="GeneID" id="43588494"/>
<evidence type="ECO:0000256" key="1">
    <source>
        <dbReference type="SAM" id="MobiDB-lite"/>
    </source>
</evidence>
<protein>
    <submittedName>
        <fullName evidence="2">Uncharacterized protein</fullName>
    </submittedName>
</protein>
<name>A0AAJ8LJS4_9TREE</name>
<dbReference type="AlphaFoldDB" id="A0AAJ8LJS4"/>
<proteinExistence type="predicted"/>
<feature type="region of interest" description="Disordered" evidence="1">
    <location>
        <begin position="96"/>
        <end position="174"/>
    </location>
</feature>
<reference evidence="2" key="1">
    <citation type="submission" date="2017-08" db="EMBL/GenBank/DDBJ databases">
        <authorList>
            <person name="Cuomo C."/>
            <person name="Billmyre B."/>
            <person name="Heitman J."/>
        </authorList>
    </citation>
    <scope>NUCLEOTIDE SEQUENCE</scope>
    <source>
        <strain evidence="2">CBS 12478</strain>
    </source>
</reference>
<dbReference type="RefSeq" id="XP_031861226.2">
    <property type="nucleotide sequence ID" value="XM_032004361.2"/>
</dbReference>
<dbReference type="EMBL" id="CP144054">
    <property type="protein sequence ID" value="WWD18039.1"/>
    <property type="molecule type" value="Genomic_DNA"/>
</dbReference>
<feature type="compositionally biased region" description="Basic and acidic residues" evidence="1">
    <location>
        <begin position="129"/>
        <end position="139"/>
    </location>
</feature>
<dbReference type="KEGG" id="ksn:43588494"/>
<evidence type="ECO:0000313" key="3">
    <source>
        <dbReference type="Proteomes" id="UP000322225"/>
    </source>
</evidence>
<accession>A0AAJ8LJS4</accession>